<dbReference type="PANTHER" id="PTHR36122:SF2">
    <property type="entry name" value="NICOTINAMIDE RIBOSIDE TRANSPORTER PNUC"/>
    <property type="match status" value="1"/>
</dbReference>
<evidence type="ECO:0000313" key="11">
    <source>
        <dbReference type="EMBL" id="PUV24858.1"/>
    </source>
</evidence>
<comment type="caution">
    <text evidence="11">The sequence shown here is derived from an EMBL/GenBank/DDBJ whole genome shotgun (WGS) entry which is preliminary data.</text>
</comment>
<dbReference type="PANTHER" id="PTHR36122">
    <property type="entry name" value="NICOTINAMIDE RIBOSIDE TRANSPORTER PNUC"/>
    <property type="match status" value="1"/>
</dbReference>
<protein>
    <recommendedName>
        <fullName evidence="4">Nicotinamide riboside transporter PnuC</fullName>
    </recommendedName>
</protein>
<gene>
    <name evidence="11" type="ORF">DCO56_07825</name>
</gene>
<feature type="transmembrane region" description="Helical" evidence="10">
    <location>
        <begin position="103"/>
        <end position="123"/>
    </location>
</feature>
<evidence type="ECO:0000256" key="4">
    <source>
        <dbReference type="ARBA" id="ARBA00017522"/>
    </source>
</evidence>
<dbReference type="Pfam" id="PF04973">
    <property type="entry name" value="NMN_transporter"/>
    <property type="match status" value="1"/>
</dbReference>
<evidence type="ECO:0000256" key="8">
    <source>
        <dbReference type="ARBA" id="ARBA00022989"/>
    </source>
</evidence>
<feature type="transmembrane region" description="Helical" evidence="10">
    <location>
        <begin position="66"/>
        <end position="83"/>
    </location>
</feature>
<evidence type="ECO:0000256" key="2">
    <source>
        <dbReference type="ARBA" id="ARBA00004651"/>
    </source>
</evidence>
<evidence type="ECO:0000256" key="10">
    <source>
        <dbReference type="SAM" id="Phobius"/>
    </source>
</evidence>
<evidence type="ECO:0000256" key="9">
    <source>
        <dbReference type="ARBA" id="ARBA00023136"/>
    </source>
</evidence>
<feature type="transmembrane region" description="Helical" evidence="10">
    <location>
        <begin position="41"/>
        <end position="60"/>
    </location>
</feature>
<dbReference type="RefSeq" id="WP_108633194.1">
    <property type="nucleotide sequence ID" value="NZ_QCXX01000002.1"/>
</dbReference>
<comment type="similarity">
    <text evidence="3">Belongs to the nicotinamide ribonucleoside (NR) uptake permease (TC 4.B.1) family.</text>
</comment>
<keyword evidence="12" id="KW-1185">Reference proteome</keyword>
<dbReference type="OrthoDB" id="9791248at2"/>
<dbReference type="GO" id="GO:0034257">
    <property type="term" value="F:nicotinamide riboside transmembrane transporter activity"/>
    <property type="evidence" value="ECO:0007669"/>
    <property type="project" value="InterPro"/>
</dbReference>
<organism evidence="11 12">
    <name type="scientific">Sphingobacterium athyrii</name>
    <dbReference type="NCBI Taxonomy" id="2152717"/>
    <lineage>
        <taxon>Bacteria</taxon>
        <taxon>Pseudomonadati</taxon>
        <taxon>Bacteroidota</taxon>
        <taxon>Sphingobacteriia</taxon>
        <taxon>Sphingobacteriales</taxon>
        <taxon>Sphingobacteriaceae</taxon>
        <taxon>Sphingobacterium</taxon>
    </lineage>
</organism>
<dbReference type="EMBL" id="QCXX01000002">
    <property type="protein sequence ID" value="PUV24858.1"/>
    <property type="molecule type" value="Genomic_DNA"/>
</dbReference>
<keyword evidence="5" id="KW-0813">Transport</keyword>
<sequence>MTSETIFEAFIKQIQQASIAEWLGVCFGILQVWFSRQNKSVNYLFGIIGIIISVYVLFHAKLYAEILLHLYYLVMSVYGWIYWKYSSDIIVPISRSTARDWQIVGFICVAGFLSFYFGLVHLTDSDVPLWDSFVSCTAWAGMWLLAKRKLENWILLNISNLMAIPLLMHKGLFLYAALTLFLFVMAFSGYFNWRRILSDEKKYATD</sequence>
<feature type="transmembrane region" description="Helical" evidence="10">
    <location>
        <begin position="174"/>
        <end position="193"/>
    </location>
</feature>
<evidence type="ECO:0000256" key="6">
    <source>
        <dbReference type="ARBA" id="ARBA00022475"/>
    </source>
</evidence>
<reference evidence="11 12" key="1">
    <citation type="submission" date="2018-04" db="EMBL/GenBank/DDBJ databases">
        <title>Sphingobacterium sp. M46 Genome.</title>
        <authorList>
            <person name="Cheng J."/>
            <person name="Li Y."/>
        </authorList>
    </citation>
    <scope>NUCLEOTIDE SEQUENCE [LARGE SCALE GENOMIC DNA]</scope>
    <source>
        <strain evidence="11 12">M46</strain>
    </source>
</reference>
<accession>A0A363NVW4</accession>
<dbReference type="InterPro" id="IPR006419">
    <property type="entry name" value="NMN_transpt_PnuC"/>
</dbReference>
<keyword evidence="7 10" id="KW-0812">Transmembrane</keyword>
<dbReference type="Proteomes" id="UP000250831">
    <property type="component" value="Unassembled WGS sequence"/>
</dbReference>
<evidence type="ECO:0000256" key="5">
    <source>
        <dbReference type="ARBA" id="ARBA00022448"/>
    </source>
</evidence>
<feature type="transmembrane region" description="Helical" evidence="10">
    <location>
        <begin position="14"/>
        <end position="34"/>
    </location>
</feature>
<comment type="function">
    <text evidence="1">Required for nicotinamide riboside transport across the inner membrane.</text>
</comment>
<keyword evidence="6" id="KW-1003">Cell membrane</keyword>
<evidence type="ECO:0000256" key="3">
    <source>
        <dbReference type="ARBA" id="ARBA00006669"/>
    </source>
</evidence>
<proteinExistence type="inferred from homology"/>
<evidence type="ECO:0000313" key="12">
    <source>
        <dbReference type="Proteomes" id="UP000250831"/>
    </source>
</evidence>
<comment type="subcellular location">
    <subcellularLocation>
        <location evidence="2">Cell membrane</location>
        <topology evidence="2">Multi-pass membrane protein</topology>
    </subcellularLocation>
</comment>
<keyword evidence="8 10" id="KW-1133">Transmembrane helix</keyword>
<keyword evidence="9 10" id="KW-0472">Membrane</keyword>
<dbReference type="AlphaFoldDB" id="A0A363NVW4"/>
<dbReference type="GO" id="GO:0005886">
    <property type="term" value="C:plasma membrane"/>
    <property type="evidence" value="ECO:0007669"/>
    <property type="project" value="UniProtKB-SubCell"/>
</dbReference>
<dbReference type="NCBIfam" id="TIGR01528">
    <property type="entry name" value="NMN_trans_PnuC"/>
    <property type="match status" value="1"/>
</dbReference>
<evidence type="ECO:0000256" key="7">
    <source>
        <dbReference type="ARBA" id="ARBA00022692"/>
    </source>
</evidence>
<evidence type="ECO:0000256" key="1">
    <source>
        <dbReference type="ARBA" id="ARBA00002672"/>
    </source>
</evidence>
<name>A0A363NVW4_9SPHI</name>